<evidence type="ECO:0000313" key="2">
    <source>
        <dbReference type="EMBL" id="BBH26740.1"/>
    </source>
</evidence>
<dbReference type="AlphaFoldDB" id="A0A3G9J6T8"/>
<dbReference type="Proteomes" id="UP000268059">
    <property type="component" value="Chromosome"/>
</dbReference>
<protein>
    <recommendedName>
        <fullName evidence="1">PIN-like domain-containing protein</fullName>
    </recommendedName>
</protein>
<evidence type="ECO:0000313" key="3">
    <source>
        <dbReference type="Proteomes" id="UP000268059"/>
    </source>
</evidence>
<evidence type="ECO:0000259" key="1">
    <source>
        <dbReference type="Pfam" id="PF18475"/>
    </source>
</evidence>
<sequence>MNKIYLVDGENIAPKMLEGFVKKKKLSGKDQIHILYTKNSGNDYKNHKVFTKKKKNTIYLEVDDGKNALDFQLSTYLGYILGVAPYEKAYIIANDKGYEATVSFCKTLGRYVKIITLDSPKEEKKEKEVEITINKKAHKRSEEEWALVAKEYKKAKHKKKVLYAYATSLNDLYLNCIHLLGQKEGVAYYRDHKSEFRAHFKVI</sequence>
<proteinExistence type="predicted"/>
<dbReference type="InParanoid" id="A0A3G9J6T8"/>
<accession>A0A3G9J6T8</accession>
<reference evidence="2 3" key="1">
    <citation type="submission" date="2018-11" db="EMBL/GenBank/DDBJ databases">
        <title>Novel Erysipelotrichaceae bacterium isolated from small intestine of a swine.</title>
        <authorList>
            <person name="Kim J.S."/>
            <person name="Choe H."/>
            <person name="Lee Y.R."/>
            <person name="Kim K.M."/>
            <person name="Park D.S."/>
        </authorList>
    </citation>
    <scope>NUCLEOTIDE SEQUENCE [LARGE SCALE GENOMIC DNA]</scope>
    <source>
        <strain evidence="2 3">SG0102</strain>
    </source>
</reference>
<dbReference type="EMBL" id="AP019309">
    <property type="protein sequence ID" value="BBH26740.1"/>
    <property type="molecule type" value="Genomic_DNA"/>
</dbReference>
<dbReference type="Pfam" id="PF18475">
    <property type="entry name" value="PIN7"/>
    <property type="match status" value="1"/>
</dbReference>
<feature type="domain" description="PIN-like" evidence="1">
    <location>
        <begin position="6"/>
        <end position="109"/>
    </location>
</feature>
<keyword evidence="3" id="KW-1185">Reference proteome</keyword>
<dbReference type="InterPro" id="IPR041494">
    <property type="entry name" value="PIN7"/>
</dbReference>
<dbReference type="RefSeq" id="WP_125119569.1">
    <property type="nucleotide sequence ID" value="NZ_AP019309.1"/>
</dbReference>
<gene>
    <name evidence="2" type="ORF">SG0102_16740</name>
</gene>
<dbReference type="OrthoDB" id="1668984at2"/>
<name>A0A3G9J6T8_9FIRM</name>
<dbReference type="KEGG" id="ebm:SG0102_16740"/>
<organism evidence="2 3">
    <name type="scientific">Intestinibaculum porci</name>
    <dbReference type="NCBI Taxonomy" id="2487118"/>
    <lineage>
        <taxon>Bacteria</taxon>
        <taxon>Bacillati</taxon>
        <taxon>Bacillota</taxon>
        <taxon>Erysipelotrichia</taxon>
        <taxon>Erysipelotrichales</taxon>
        <taxon>Erysipelotrichaceae</taxon>
        <taxon>Intestinibaculum</taxon>
    </lineage>
</organism>